<evidence type="ECO:0000313" key="8">
    <source>
        <dbReference type="EMBL" id="RMI19710.1"/>
    </source>
</evidence>
<dbReference type="EMBL" id="RAQU01000001">
    <property type="protein sequence ID" value="RKK06210.1"/>
    <property type="molecule type" value="Genomic_DNA"/>
</dbReference>
<name>A0A3A9JIE4_9PROT</name>
<dbReference type="Gene3D" id="3.40.50.300">
    <property type="entry name" value="P-loop containing nucleotide triphosphate hydrolases"/>
    <property type="match status" value="1"/>
</dbReference>
<dbReference type="Pfam" id="PF00005">
    <property type="entry name" value="ABC_tran"/>
    <property type="match status" value="1"/>
</dbReference>
<dbReference type="RefSeq" id="WP_120636288.1">
    <property type="nucleotide sequence ID" value="NZ_RAQU01000001.1"/>
</dbReference>
<keyword evidence="4 7" id="KW-0067">ATP-binding</keyword>
<evidence type="ECO:0000256" key="3">
    <source>
        <dbReference type="ARBA" id="ARBA00022741"/>
    </source>
</evidence>
<dbReference type="GO" id="GO:0005524">
    <property type="term" value="F:ATP binding"/>
    <property type="evidence" value="ECO:0007669"/>
    <property type="project" value="UniProtKB-KW"/>
</dbReference>
<gene>
    <name evidence="7" type="ORF">D6Z83_00065</name>
    <name evidence="8" type="ORF">EBE87_18835</name>
</gene>
<dbReference type="EMBL" id="RFLX01000016">
    <property type="protein sequence ID" value="RMI19710.1"/>
    <property type="molecule type" value="Genomic_DNA"/>
</dbReference>
<dbReference type="PANTHER" id="PTHR43820:SF4">
    <property type="entry name" value="HIGH-AFFINITY BRANCHED-CHAIN AMINO ACID TRANSPORT ATP-BINDING PROTEIN LIVF"/>
    <property type="match status" value="1"/>
</dbReference>
<evidence type="ECO:0000256" key="4">
    <source>
        <dbReference type="ARBA" id="ARBA00022840"/>
    </source>
</evidence>
<dbReference type="GO" id="GO:0015807">
    <property type="term" value="P:L-amino acid transport"/>
    <property type="evidence" value="ECO:0007669"/>
    <property type="project" value="TreeGrafter"/>
</dbReference>
<dbReference type="InParanoid" id="A0A3A9JIE4"/>
<dbReference type="InterPro" id="IPR017871">
    <property type="entry name" value="ABC_transporter-like_CS"/>
</dbReference>
<evidence type="ECO:0000313" key="10">
    <source>
        <dbReference type="Proteomes" id="UP000278036"/>
    </source>
</evidence>
<sequence length="238" mass="25301">MLDVTGLSVSYGGLRALSEVSLAVGAGQFVTVVGPNGAGKSTLFKTISGVVPPAAGSIRFAGEDLLAMPASRRAHLGIAHVPEGRQVFKAMTVRENLEMGAYPEAGRQNWAHTLERIHTLFPILSERAGQLAGTLSGGEQQMLAIGRGLACAPKLLMLDEPSMGLAPAIADLIFDRISQIHREDGLTILLVEQRVAEALELCDRGYVLETGRIVLEGPYETLAGDDRVRRSYLGLGDA</sequence>
<dbReference type="SMART" id="SM00382">
    <property type="entry name" value="AAA"/>
    <property type="match status" value="1"/>
</dbReference>
<reference evidence="7 10" key="1">
    <citation type="submission" date="2018-09" db="EMBL/GenBank/DDBJ databases">
        <title>Roseomonas sp. nov., isolated from feces of Tibetan antelopes in the Qinghai-Tibet plateau, China.</title>
        <authorList>
            <person name="Tian Z."/>
        </authorList>
    </citation>
    <scope>NUCLEOTIDE SEQUENCE [LARGE SCALE GENOMIC DNA]</scope>
    <source>
        <strain evidence="8 9">Z23</strain>
        <strain evidence="7 10">Z24</strain>
    </source>
</reference>
<accession>A0A3A9JIE4</accession>
<evidence type="ECO:0000259" key="6">
    <source>
        <dbReference type="PROSITE" id="PS50893"/>
    </source>
</evidence>
<dbReference type="InterPro" id="IPR027417">
    <property type="entry name" value="P-loop_NTPase"/>
</dbReference>
<keyword evidence="9" id="KW-1185">Reference proteome</keyword>
<feature type="domain" description="ABC transporter" evidence="6">
    <location>
        <begin position="2"/>
        <end position="235"/>
    </location>
</feature>
<comment type="similarity">
    <text evidence="1">Belongs to the ABC transporter superfamily.</text>
</comment>
<dbReference type="PROSITE" id="PS50893">
    <property type="entry name" value="ABC_TRANSPORTER_2"/>
    <property type="match status" value="1"/>
</dbReference>
<evidence type="ECO:0000313" key="7">
    <source>
        <dbReference type="EMBL" id="RKK06210.1"/>
    </source>
</evidence>
<dbReference type="OrthoDB" id="9775250at2"/>
<keyword evidence="2" id="KW-0813">Transport</keyword>
<evidence type="ECO:0000256" key="1">
    <source>
        <dbReference type="ARBA" id="ARBA00005417"/>
    </source>
</evidence>
<dbReference type="Proteomes" id="UP000274097">
    <property type="component" value="Unassembled WGS sequence"/>
</dbReference>
<dbReference type="AlphaFoldDB" id="A0A3A9JIE4"/>
<keyword evidence="5" id="KW-0029">Amino-acid transport</keyword>
<dbReference type="InterPro" id="IPR052156">
    <property type="entry name" value="BCAA_Transport_ATP-bd_LivF"/>
</dbReference>
<evidence type="ECO:0000256" key="5">
    <source>
        <dbReference type="ARBA" id="ARBA00022970"/>
    </source>
</evidence>
<dbReference type="InterPro" id="IPR003439">
    <property type="entry name" value="ABC_transporter-like_ATP-bd"/>
</dbReference>
<protein>
    <submittedName>
        <fullName evidence="7">ABC transporter ATP-binding protein</fullName>
    </submittedName>
    <submittedName>
        <fullName evidence="8">ATP-binding cassette domain-containing protein</fullName>
    </submittedName>
</protein>
<organism evidence="7 10">
    <name type="scientific">Teichococcus wenyumeiae</name>
    <dbReference type="NCBI Taxonomy" id="2478470"/>
    <lineage>
        <taxon>Bacteria</taxon>
        <taxon>Pseudomonadati</taxon>
        <taxon>Pseudomonadota</taxon>
        <taxon>Alphaproteobacteria</taxon>
        <taxon>Acetobacterales</taxon>
        <taxon>Roseomonadaceae</taxon>
        <taxon>Roseomonas</taxon>
    </lineage>
</organism>
<dbReference type="InterPro" id="IPR003593">
    <property type="entry name" value="AAA+_ATPase"/>
</dbReference>
<keyword evidence="3" id="KW-0547">Nucleotide-binding</keyword>
<dbReference type="PROSITE" id="PS00211">
    <property type="entry name" value="ABC_TRANSPORTER_1"/>
    <property type="match status" value="1"/>
</dbReference>
<dbReference type="CDD" id="cd03224">
    <property type="entry name" value="ABC_TM1139_LivF_branched"/>
    <property type="match status" value="1"/>
</dbReference>
<dbReference type="Proteomes" id="UP000278036">
    <property type="component" value="Unassembled WGS sequence"/>
</dbReference>
<evidence type="ECO:0000256" key="2">
    <source>
        <dbReference type="ARBA" id="ARBA00022448"/>
    </source>
</evidence>
<proteinExistence type="inferred from homology"/>
<dbReference type="GO" id="GO:0015658">
    <property type="term" value="F:branched-chain amino acid transmembrane transporter activity"/>
    <property type="evidence" value="ECO:0007669"/>
    <property type="project" value="TreeGrafter"/>
</dbReference>
<dbReference type="GO" id="GO:0016887">
    <property type="term" value="F:ATP hydrolysis activity"/>
    <property type="evidence" value="ECO:0007669"/>
    <property type="project" value="InterPro"/>
</dbReference>
<dbReference type="SUPFAM" id="SSF52540">
    <property type="entry name" value="P-loop containing nucleoside triphosphate hydrolases"/>
    <property type="match status" value="1"/>
</dbReference>
<evidence type="ECO:0000313" key="9">
    <source>
        <dbReference type="Proteomes" id="UP000274097"/>
    </source>
</evidence>
<comment type="caution">
    <text evidence="7">The sequence shown here is derived from an EMBL/GenBank/DDBJ whole genome shotgun (WGS) entry which is preliminary data.</text>
</comment>
<dbReference type="PANTHER" id="PTHR43820">
    <property type="entry name" value="HIGH-AFFINITY BRANCHED-CHAIN AMINO ACID TRANSPORT ATP-BINDING PROTEIN LIVF"/>
    <property type="match status" value="1"/>
</dbReference>